<sequence length="60" mass="6605">MLPTESLVDMDAKVLVQNKPGAIRSSQEEAETKEHLRGEAQCTMSSYSGDQVPMRTVVQP</sequence>
<protein>
    <submittedName>
        <fullName evidence="2">Uncharacterized protein</fullName>
    </submittedName>
</protein>
<evidence type="ECO:0000313" key="2">
    <source>
        <dbReference type="EMBL" id="KAJ5466313.1"/>
    </source>
</evidence>
<dbReference type="AlphaFoldDB" id="A0A9W9WJP6"/>
<reference evidence="2" key="2">
    <citation type="journal article" date="2023" name="IMA Fungus">
        <title>Comparative genomic study of the Penicillium genus elucidates a diverse pangenome and 15 lateral gene transfer events.</title>
        <authorList>
            <person name="Petersen C."/>
            <person name="Sorensen T."/>
            <person name="Nielsen M.R."/>
            <person name="Sondergaard T.E."/>
            <person name="Sorensen J.L."/>
            <person name="Fitzpatrick D.A."/>
            <person name="Frisvad J.C."/>
            <person name="Nielsen K.L."/>
        </authorList>
    </citation>
    <scope>NUCLEOTIDE SEQUENCE</scope>
    <source>
        <strain evidence="2">IBT 17660</strain>
    </source>
</reference>
<organism evidence="2 3">
    <name type="scientific">Penicillium desertorum</name>
    <dbReference type="NCBI Taxonomy" id="1303715"/>
    <lineage>
        <taxon>Eukaryota</taxon>
        <taxon>Fungi</taxon>
        <taxon>Dikarya</taxon>
        <taxon>Ascomycota</taxon>
        <taxon>Pezizomycotina</taxon>
        <taxon>Eurotiomycetes</taxon>
        <taxon>Eurotiomycetidae</taxon>
        <taxon>Eurotiales</taxon>
        <taxon>Aspergillaceae</taxon>
        <taxon>Penicillium</taxon>
    </lineage>
</organism>
<keyword evidence="3" id="KW-1185">Reference proteome</keyword>
<accession>A0A9W9WJP6</accession>
<feature type="region of interest" description="Disordered" evidence="1">
    <location>
        <begin position="19"/>
        <end position="60"/>
    </location>
</feature>
<gene>
    <name evidence="2" type="ORF">N7530_010100</name>
</gene>
<feature type="compositionally biased region" description="Basic and acidic residues" evidence="1">
    <location>
        <begin position="26"/>
        <end position="38"/>
    </location>
</feature>
<name>A0A9W9WJP6_9EURO</name>
<reference evidence="2" key="1">
    <citation type="submission" date="2022-12" db="EMBL/GenBank/DDBJ databases">
        <authorList>
            <person name="Petersen C."/>
        </authorList>
    </citation>
    <scope>NUCLEOTIDE SEQUENCE</scope>
    <source>
        <strain evidence="2">IBT 17660</strain>
    </source>
</reference>
<dbReference type="EMBL" id="JAPWDO010000006">
    <property type="protein sequence ID" value="KAJ5466313.1"/>
    <property type="molecule type" value="Genomic_DNA"/>
</dbReference>
<evidence type="ECO:0000256" key="1">
    <source>
        <dbReference type="SAM" id="MobiDB-lite"/>
    </source>
</evidence>
<comment type="caution">
    <text evidence="2">The sequence shown here is derived from an EMBL/GenBank/DDBJ whole genome shotgun (WGS) entry which is preliminary data.</text>
</comment>
<evidence type="ECO:0000313" key="3">
    <source>
        <dbReference type="Proteomes" id="UP001147760"/>
    </source>
</evidence>
<proteinExistence type="predicted"/>
<dbReference type="Proteomes" id="UP001147760">
    <property type="component" value="Unassembled WGS sequence"/>
</dbReference>